<keyword evidence="4" id="KW-0472">Membrane</keyword>
<keyword evidence="1" id="KW-0805">Transcription regulation</keyword>
<feature type="transmembrane region" description="Helical" evidence="4">
    <location>
        <begin position="213"/>
        <end position="229"/>
    </location>
</feature>
<organism evidence="6 7">
    <name type="scientific">Arenibacter antarcticus</name>
    <dbReference type="NCBI Taxonomy" id="2040469"/>
    <lineage>
        <taxon>Bacteria</taxon>
        <taxon>Pseudomonadati</taxon>
        <taxon>Bacteroidota</taxon>
        <taxon>Flavobacteriia</taxon>
        <taxon>Flavobacteriales</taxon>
        <taxon>Flavobacteriaceae</taxon>
        <taxon>Arenibacter</taxon>
    </lineage>
</organism>
<dbReference type="InterPro" id="IPR009057">
    <property type="entry name" value="Homeodomain-like_sf"/>
</dbReference>
<dbReference type="PROSITE" id="PS00041">
    <property type="entry name" value="HTH_ARAC_FAMILY_1"/>
    <property type="match status" value="1"/>
</dbReference>
<dbReference type="PROSITE" id="PS01124">
    <property type="entry name" value="HTH_ARAC_FAMILY_2"/>
    <property type="match status" value="1"/>
</dbReference>
<feature type="transmembrane region" description="Helical" evidence="4">
    <location>
        <begin position="133"/>
        <end position="154"/>
    </location>
</feature>
<reference evidence="7" key="1">
    <citation type="journal article" date="2019" name="Int. J. Syst. Evol. Microbiol.">
        <title>The Global Catalogue of Microorganisms (GCM) 10K type strain sequencing project: providing services to taxonomists for standard genome sequencing and annotation.</title>
        <authorList>
            <consortium name="The Broad Institute Genomics Platform"/>
            <consortium name="The Broad Institute Genome Sequencing Center for Infectious Disease"/>
            <person name="Wu L."/>
            <person name="Ma J."/>
        </authorList>
    </citation>
    <scope>NUCLEOTIDE SEQUENCE [LARGE SCALE GENOMIC DNA]</scope>
    <source>
        <strain evidence="7">KCTC 52924</strain>
    </source>
</reference>
<dbReference type="RefSeq" id="WP_251807312.1">
    <property type="nucleotide sequence ID" value="NZ_JBHUOK010000003.1"/>
</dbReference>
<feature type="transmembrane region" description="Helical" evidence="4">
    <location>
        <begin position="6"/>
        <end position="21"/>
    </location>
</feature>
<dbReference type="PANTHER" id="PTHR43280">
    <property type="entry name" value="ARAC-FAMILY TRANSCRIPTIONAL REGULATOR"/>
    <property type="match status" value="1"/>
</dbReference>
<feature type="transmembrane region" description="Helical" evidence="4">
    <location>
        <begin position="33"/>
        <end position="53"/>
    </location>
</feature>
<dbReference type="InterPro" id="IPR018060">
    <property type="entry name" value="HTH_AraC"/>
</dbReference>
<evidence type="ECO:0000256" key="4">
    <source>
        <dbReference type="SAM" id="Phobius"/>
    </source>
</evidence>
<gene>
    <name evidence="6" type="ORF">ACFS1K_01355</name>
</gene>
<evidence type="ECO:0000313" key="7">
    <source>
        <dbReference type="Proteomes" id="UP001597532"/>
    </source>
</evidence>
<accession>A0ABW5VAR6</accession>
<comment type="caution">
    <text evidence="6">The sequence shown here is derived from an EMBL/GenBank/DDBJ whole genome shotgun (WGS) entry which is preliminary data.</text>
</comment>
<feature type="transmembrane region" description="Helical" evidence="4">
    <location>
        <begin position="180"/>
        <end position="201"/>
    </location>
</feature>
<name>A0ABW5VAR6_9FLAO</name>
<dbReference type="Pfam" id="PF12833">
    <property type="entry name" value="HTH_18"/>
    <property type="match status" value="1"/>
</dbReference>
<evidence type="ECO:0000256" key="3">
    <source>
        <dbReference type="ARBA" id="ARBA00023163"/>
    </source>
</evidence>
<keyword evidence="3" id="KW-0804">Transcription</keyword>
<evidence type="ECO:0000256" key="1">
    <source>
        <dbReference type="ARBA" id="ARBA00023015"/>
    </source>
</evidence>
<keyword evidence="4" id="KW-0812">Transmembrane</keyword>
<dbReference type="SMART" id="SM00342">
    <property type="entry name" value="HTH_ARAC"/>
    <property type="match status" value="1"/>
</dbReference>
<dbReference type="PANTHER" id="PTHR43280:SF29">
    <property type="entry name" value="ARAC-FAMILY TRANSCRIPTIONAL REGULATOR"/>
    <property type="match status" value="1"/>
</dbReference>
<feature type="domain" description="HTH araC/xylS-type" evidence="5">
    <location>
        <begin position="269"/>
        <end position="373"/>
    </location>
</feature>
<evidence type="ECO:0000259" key="5">
    <source>
        <dbReference type="PROSITE" id="PS01124"/>
    </source>
</evidence>
<dbReference type="SUPFAM" id="SSF46689">
    <property type="entry name" value="Homeodomain-like"/>
    <property type="match status" value="1"/>
</dbReference>
<dbReference type="PRINTS" id="PR00032">
    <property type="entry name" value="HTHARAC"/>
</dbReference>
<dbReference type="Gene3D" id="1.10.10.60">
    <property type="entry name" value="Homeodomain-like"/>
    <property type="match status" value="2"/>
</dbReference>
<feature type="transmembrane region" description="Helical" evidence="4">
    <location>
        <begin position="93"/>
        <end position="113"/>
    </location>
</feature>
<dbReference type="Proteomes" id="UP001597532">
    <property type="component" value="Unassembled WGS sequence"/>
</dbReference>
<evidence type="ECO:0000256" key="2">
    <source>
        <dbReference type="ARBA" id="ARBA00023125"/>
    </source>
</evidence>
<sequence length="377" mass="43364">MTYLFFIASFNALFFIALLLQKRPKQLHDRILIIWLLYLGFATAAYSLTIDIIPVDPFLSIGIIASFLLHGPFLYLYVGALTLNKKYFKSKDLWHFLPYLAFMFYLLIAFQFPGYSEGISVDHVSEKIAEPPLIFILFLMITAVSGPVYFLLAFKRFRESKESTLDFSSKEVNMEWLEKLIPIFGVVWTVLIAIAVIHHVFQLFTIDFCTNGLFLSLSVFIILIGYFGLRQKQVFISYPIEIEKAITSETEIKYAASKLEDDELQKCCNKVGQYMKSNKPYLDADLTLPKLAEGLNVSTHHLSQVINEIHEKNFFNFINKYRVAEVKRKIQDPKFHNYSLLGIAYESGFNSKSAFNRVFKNLTGTTPSNFRDSLPSS</sequence>
<proteinExistence type="predicted"/>
<dbReference type="InterPro" id="IPR018062">
    <property type="entry name" value="HTH_AraC-typ_CS"/>
</dbReference>
<dbReference type="InterPro" id="IPR020449">
    <property type="entry name" value="Tscrpt_reg_AraC-type_HTH"/>
</dbReference>
<keyword evidence="4" id="KW-1133">Transmembrane helix</keyword>
<evidence type="ECO:0000313" key="6">
    <source>
        <dbReference type="EMBL" id="MFD2788401.1"/>
    </source>
</evidence>
<protein>
    <submittedName>
        <fullName evidence="6">Helix-turn-helix domain-containing protein</fullName>
    </submittedName>
</protein>
<feature type="transmembrane region" description="Helical" evidence="4">
    <location>
        <begin position="59"/>
        <end position="81"/>
    </location>
</feature>
<dbReference type="EMBL" id="JBHUOK010000003">
    <property type="protein sequence ID" value="MFD2788401.1"/>
    <property type="molecule type" value="Genomic_DNA"/>
</dbReference>
<keyword evidence="2" id="KW-0238">DNA-binding</keyword>
<keyword evidence="7" id="KW-1185">Reference proteome</keyword>